<proteinExistence type="inferred from homology"/>
<dbReference type="PROSITE" id="PS50983">
    <property type="entry name" value="FE_B12_PBP"/>
    <property type="match status" value="1"/>
</dbReference>
<dbReference type="Pfam" id="PF01497">
    <property type="entry name" value="Peripla_BP_2"/>
    <property type="match status" value="1"/>
</dbReference>
<keyword evidence="6" id="KW-1185">Reference proteome</keyword>
<evidence type="ECO:0000313" key="6">
    <source>
        <dbReference type="Proteomes" id="UP001595859"/>
    </source>
</evidence>
<accession>A0ABV9S3D7</accession>
<evidence type="ECO:0000256" key="2">
    <source>
        <dbReference type="ARBA" id="ARBA00022729"/>
    </source>
</evidence>
<evidence type="ECO:0000256" key="1">
    <source>
        <dbReference type="ARBA" id="ARBA00008814"/>
    </source>
</evidence>
<dbReference type="InterPro" id="IPR002491">
    <property type="entry name" value="ABC_transptr_periplasmic_BD"/>
</dbReference>
<dbReference type="InterPro" id="IPR050902">
    <property type="entry name" value="ABC_Transporter_SBP"/>
</dbReference>
<feature type="chain" id="PRO_5046320904" evidence="3">
    <location>
        <begin position="26"/>
        <end position="318"/>
    </location>
</feature>
<dbReference type="CDD" id="cd01143">
    <property type="entry name" value="YvrC"/>
    <property type="match status" value="1"/>
</dbReference>
<dbReference type="SUPFAM" id="SSF53807">
    <property type="entry name" value="Helical backbone' metal receptor"/>
    <property type="match status" value="1"/>
</dbReference>
<organism evidence="5 6">
    <name type="scientific">Actinophytocola glycyrrhizae</name>
    <dbReference type="NCBI Taxonomy" id="2044873"/>
    <lineage>
        <taxon>Bacteria</taxon>
        <taxon>Bacillati</taxon>
        <taxon>Actinomycetota</taxon>
        <taxon>Actinomycetes</taxon>
        <taxon>Pseudonocardiales</taxon>
        <taxon>Pseudonocardiaceae</taxon>
    </lineage>
</organism>
<comment type="caution">
    <text evidence="5">The sequence shown here is derived from an EMBL/GenBank/DDBJ whole genome shotgun (WGS) entry which is preliminary data.</text>
</comment>
<name>A0ABV9S3D7_9PSEU</name>
<dbReference type="PROSITE" id="PS51257">
    <property type="entry name" value="PROKAR_LIPOPROTEIN"/>
    <property type="match status" value="1"/>
</dbReference>
<gene>
    <name evidence="5" type="ORF">ACFPCV_21955</name>
</gene>
<feature type="signal peptide" evidence="3">
    <location>
        <begin position="1"/>
        <end position="25"/>
    </location>
</feature>
<reference evidence="6" key="1">
    <citation type="journal article" date="2019" name="Int. J. Syst. Evol. Microbiol.">
        <title>The Global Catalogue of Microorganisms (GCM) 10K type strain sequencing project: providing services to taxonomists for standard genome sequencing and annotation.</title>
        <authorList>
            <consortium name="The Broad Institute Genomics Platform"/>
            <consortium name="The Broad Institute Genome Sequencing Center for Infectious Disease"/>
            <person name="Wu L."/>
            <person name="Ma J."/>
        </authorList>
    </citation>
    <scope>NUCLEOTIDE SEQUENCE [LARGE SCALE GENOMIC DNA]</scope>
    <source>
        <strain evidence="6">ZS-22-S1</strain>
    </source>
</reference>
<dbReference type="EMBL" id="JBHSIS010000010">
    <property type="protein sequence ID" value="MFC4856175.1"/>
    <property type="molecule type" value="Genomic_DNA"/>
</dbReference>
<dbReference type="RefSeq" id="WP_378058158.1">
    <property type="nucleotide sequence ID" value="NZ_JBHSIS010000010.1"/>
</dbReference>
<keyword evidence="2 3" id="KW-0732">Signal</keyword>
<dbReference type="PANTHER" id="PTHR30535">
    <property type="entry name" value="VITAMIN B12-BINDING PROTEIN"/>
    <property type="match status" value="1"/>
</dbReference>
<evidence type="ECO:0000256" key="3">
    <source>
        <dbReference type="SAM" id="SignalP"/>
    </source>
</evidence>
<dbReference type="NCBIfam" id="NF038402">
    <property type="entry name" value="TroA_like"/>
    <property type="match status" value="1"/>
</dbReference>
<evidence type="ECO:0000313" key="5">
    <source>
        <dbReference type="EMBL" id="MFC4856175.1"/>
    </source>
</evidence>
<feature type="domain" description="Fe/B12 periplasmic-binding" evidence="4">
    <location>
        <begin position="64"/>
        <end position="318"/>
    </location>
</feature>
<dbReference type="InterPro" id="IPR054828">
    <property type="entry name" value="Vit_B12_bind_prot"/>
</dbReference>
<dbReference type="PANTHER" id="PTHR30535:SF34">
    <property type="entry name" value="MOLYBDATE-BINDING PROTEIN MOLA"/>
    <property type="match status" value="1"/>
</dbReference>
<evidence type="ECO:0000259" key="4">
    <source>
        <dbReference type="PROSITE" id="PS50983"/>
    </source>
</evidence>
<dbReference type="Gene3D" id="3.40.50.1980">
    <property type="entry name" value="Nitrogenase molybdenum iron protein domain"/>
    <property type="match status" value="2"/>
</dbReference>
<protein>
    <submittedName>
        <fullName evidence="5">ABC transporter substrate-binding protein</fullName>
    </submittedName>
</protein>
<comment type="similarity">
    <text evidence="1">Belongs to the bacterial solute-binding protein 8 family.</text>
</comment>
<dbReference type="Proteomes" id="UP001595859">
    <property type="component" value="Unassembled WGS sequence"/>
</dbReference>
<sequence>MSSTVRRLTALTVAGALLVAGCANRDQPSDQPPGDSVDATSEAFPVTVSAPGGEPVTIERRPARIVSLSASNTETLFAVGAGEQVVAVDDQSDYPADAPRTDLSGLTPNIEAISEYDPDLVVISDDAENLVQSLQAIDVPVLAVPAAQTLEDVYVGMEAIGKATGHADEAADLVERTRSELDKIVADTPKPATALTYYHELDTTLYSATSKTFIGQVYDLFGLTNIADAADVDAGGYPQLSNEAILQADPDLIFLADVQCCGQNAGTVAARPGWNTLKAVRNGNVVELDDDLASRWGPRVVDMARSVADAVTKAGEQN</sequence>